<reference evidence="1" key="1">
    <citation type="submission" date="2024-08" db="EMBL/GenBank/DDBJ databases">
        <title>Phylogenomic analyses of a clade within the roseobacter group suggest taxonomic reassignments of species of the genera Aestuariivita, Citreicella, Loktanella, Nautella, Pelagibaca, Ruegeria, Thalassobius, Thiobacimonas and Tropicibacter, and the proposal o.</title>
        <authorList>
            <person name="Jeon C.O."/>
        </authorList>
    </citation>
    <scope>NUCLEOTIDE SEQUENCE</scope>
    <source>
        <strain evidence="1">SS1-5</strain>
    </source>
</reference>
<name>A0AAN0MLD5_9RHOB</name>
<protein>
    <submittedName>
        <fullName evidence="1">Uncharacterized protein</fullName>
    </submittedName>
</protein>
<proteinExistence type="predicted"/>
<dbReference type="RefSeq" id="WP_342077736.1">
    <property type="nucleotide sequence ID" value="NZ_CP151767.2"/>
</dbReference>
<keyword evidence="2" id="KW-1185">Reference proteome</keyword>
<dbReference type="EMBL" id="CP151767">
    <property type="protein sequence ID" value="WZU68448.1"/>
    <property type="molecule type" value="Genomic_DNA"/>
</dbReference>
<dbReference type="Proteomes" id="UP001470809">
    <property type="component" value="Chromosome"/>
</dbReference>
<dbReference type="KEGG" id="yrh:AABB31_05965"/>
<sequence>MVVDDLDALKGNFSGCDTLAFADLSTQMILVTNSDTTYRRESLDKLCAEAAMALGTDKNPAFGDSPSNAAFVATKDQLRIFLRAPAEPTDVLCCVCAPDVDVAAFLSDARPCLDRISGGT</sequence>
<dbReference type="AlphaFoldDB" id="A0AAN0MLD5"/>
<evidence type="ECO:0000313" key="1">
    <source>
        <dbReference type="EMBL" id="WZU68448.1"/>
    </source>
</evidence>
<gene>
    <name evidence="1" type="ORF">AABB31_05965</name>
</gene>
<organism evidence="1 2">
    <name type="scientific">Yoonia rhodophyticola</name>
    <dbReference type="NCBI Taxonomy" id="3137370"/>
    <lineage>
        <taxon>Bacteria</taxon>
        <taxon>Pseudomonadati</taxon>
        <taxon>Pseudomonadota</taxon>
        <taxon>Alphaproteobacteria</taxon>
        <taxon>Rhodobacterales</taxon>
        <taxon>Paracoccaceae</taxon>
        <taxon>Yoonia</taxon>
    </lineage>
</organism>
<accession>A0AAN0MLD5</accession>
<evidence type="ECO:0000313" key="2">
    <source>
        <dbReference type="Proteomes" id="UP001470809"/>
    </source>
</evidence>